<evidence type="ECO:0000256" key="4">
    <source>
        <dbReference type="ARBA" id="ARBA00022989"/>
    </source>
</evidence>
<reference evidence="10 11" key="1">
    <citation type="submission" date="2019-07" db="EMBL/GenBank/DDBJ databases">
        <title>Genome sequencing of 100 strains of the haloalkaliphilic chemolithoautotrophic sulfur-oxidizing bacterium Thioalkalivibrio.</title>
        <authorList>
            <person name="Muyzer G."/>
        </authorList>
    </citation>
    <scope>NUCLEOTIDE SEQUENCE [LARGE SCALE GENOMIC DNA]</scope>
    <source>
        <strain evidence="10 11">ASO4-4</strain>
    </source>
</reference>
<accession>A0A562R4L4</accession>
<dbReference type="PANTHER" id="PTHR30572:SF4">
    <property type="entry name" value="ABC TRANSPORTER PERMEASE YTRF"/>
    <property type="match status" value="1"/>
</dbReference>
<protein>
    <submittedName>
        <fullName evidence="10">Putative ABC transport system permease protein</fullName>
    </submittedName>
</protein>
<keyword evidence="4 7" id="KW-1133">Transmembrane helix</keyword>
<keyword evidence="5 7" id="KW-0472">Membrane</keyword>
<evidence type="ECO:0000256" key="2">
    <source>
        <dbReference type="ARBA" id="ARBA00022475"/>
    </source>
</evidence>
<feature type="transmembrane region" description="Helical" evidence="7">
    <location>
        <begin position="317"/>
        <end position="343"/>
    </location>
</feature>
<evidence type="ECO:0000256" key="1">
    <source>
        <dbReference type="ARBA" id="ARBA00004651"/>
    </source>
</evidence>
<sequence length="394" mass="42653">MILKANLREASRALISSRQRSILALLGIIIGIASVIALVSIGTLVQRESMRQFMEMGTDILSVQAEQGRGGGSPKGFRLQDIVIIPESLSSIATVAPYASSYGELRKDGKRMSIPGLGVTESFFHMNRLAMAEGRFISDLDGTTAHACLSSNLAEKLKAQGIATHPGSELYYDNRKITVIGTLEPAAMGGMRPYEIQEGLLMPLPAVQRMSSQSIISTFMARLSPGFTTVQGTEEIRAHFSALPDRMEVRIMSPEEMIAHMERQFRMFTLLLGAIGSISLIVGGVGVMNVMLVSVTERKREIGIRRALGARKKDIQWQFLIESVLLSLVGGLVGSLIGVATSWGIARFSGWQFEIVHGALVLGVGVSVAIGIFFGYYPARQAAALNPIQALRTD</sequence>
<keyword evidence="2" id="KW-1003">Cell membrane</keyword>
<comment type="similarity">
    <text evidence="6">Belongs to the ABC-4 integral membrane protein family.</text>
</comment>
<dbReference type="InterPro" id="IPR035906">
    <property type="entry name" value="MetI-like_sf"/>
</dbReference>
<dbReference type="AlphaFoldDB" id="A0A562R4L4"/>
<feature type="domain" description="ABC3 transporter permease C-terminal" evidence="8">
    <location>
        <begin position="275"/>
        <end position="387"/>
    </location>
</feature>
<evidence type="ECO:0000259" key="9">
    <source>
        <dbReference type="Pfam" id="PF12704"/>
    </source>
</evidence>
<dbReference type="EMBL" id="VLLC01000048">
    <property type="protein sequence ID" value="TWI63400.1"/>
    <property type="molecule type" value="Genomic_DNA"/>
</dbReference>
<evidence type="ECO:0000256" key="6">
    <source>
        <dbReference type="ARBA" id="ARBA00038076"/>
    </source>
</evidence>
<keyword evidence="11" id="KW-1185">Reference proteome</keyword>
<evidence type="ECO:0000259" key="8">
    <source>
        <dbReference type="Pfam" id="PF02687"/>
    </source>
</evidence>
<feature type="transmembrane region" description="Helical" evidence="7">
    <location>
        <begin position="355"/>
        <end position="377"/>
    </location>
</feature>
<dbReference type="OrthoDB" id="9802264at2"/>
<comment type="subcellular location">
    <subcellularLocation>
        <location evidence="1">Cell membrane</location>
        <topology evidence="1">Multi-pass membrane protein</topology>
    </subcellularLocation>
</comment>
<dbReference type="Pfam" id="PF12704">
    <property type="entry name" value="MacB_PCD"/>
    <property type="match status" value="1"/>
</dbReference>
<evidence type="ECO:0000256" key="5">
    <source>
        <dbReference type="ARBA" id="ARBA00023136"/>
    </source>
</evidence>
<dbReference type="InterPro" id="IPR050250">
    <property type="entry name" value="Macrolide_Exporter_MacB"/>
</dbReference>
<dbReference type="RefSeq" id="WP_144686709.1">
    <property type="nucleotide sequence ID" value="NZ_VLLC01000048.1"/>
</dbReference>
<feature type="domain" description="MacB-like periplasmic core" evidence="9">
    <location>
        <begin position="21"/>
        <end position="238"/>
    </location>
</feature>
<dbReference type="SUPFAM" id="SSF161098">
    <property type="entry name" value="MetI-like"/>
    <property type="match status" value="1"/>
</dbReference>
<feature type="transmembrane region" description="Helical" evidence="7">
    <location>
        <begin position="267"/>
        <end position="296"/>
    </location>
</feature>
<dbReference type="PANTHER" id="PTHR30572">
    <property type="entry name" value="MEMBRANE COMPONENT OF TRANSPORTER-RELATED"/>
    <property type="match status" value="1"/>
</dbReference>
<keyword evidence="3 7" id="KW-0812">Transmembrane</keyword>
<name>A0A562R4L4_9BACT</name>
<dbReference type="Proteomes" id="UP000318307">
    <property type="component" value="Unassembled WGS sequence"/>
</dbReference>
<gene>
    <name evidence="10" type="ORF">LZ24_03236</name>
</gene>
<comment type="caution">
    <text evidence="10">The sequence shown here is derived from an EMBL/GenBank/DDBJ whole genome shotgun (WGS) entry which is preliminary data.</text>
</comment>
<evidence type="ECO:0000313" key="10">
    <source>
        <dbReference type="EMBL" id="TWI63400.1"/>
    </source>
</evidence>
<dbReference type="InterPro" id="IPR025857">
    <property type="entry name" value="MacB_PCD"/>
</dbReference>
<dbReference type="Pfam" id="PF02687">
    <property type="entry name" value="FtsX"/>
    <property type="match status" value="1"/>
</dbReference>
<dbReference type="GO" id="GO:0022857">
    <property type="term" value="F:transmembrane transporter activity"/>
    <property type="evidence" value="ECO:0007669"/>
    <property type="project" value="TreeGrafter"/>
</dbReference>
<evidence type="ECO:0000256" key="3">
    <source>
        <dbReference type="ARBA" id="ARBA00022692"/>
    </source>
</evidence>
<dbReference type="GO" id="GO:0005886">
    <property type="term" value="C:plasma membrane"/>
    <property type="evidence" value="ECO:0007669"/>
    <property type="project" value="UniProtKB-SubCell"/>
</dbReference>
<organism evidence="10 11">
    <name type="scientific">Desulfobotulus alkaliphilus</name>
    <dbReference type="NCBI Taxonomy" id="622671"/>
    <lineage>
        <taxon>Bacteria</taxon>
        <taxon>Pseudomonadati</taxon>
        <taxon>Thermodesulfobacteriota</taxon>
        <taxon>Desulfobacteria</taxon>
        <taxon>Desulfobacterales</taxon>
        <taxon>Desulfobacteraceae</taxon>
        <taxon>Desulfobotulus</taxon>
    </lineage>
</organism>
<evidence type="ECO:0000256" key="7">
    <source>
        <dbReference type="SAM" id="Phobius"/>
    </source>
</evidence>
<dbReference type="InterPro" id="IPR003838">
    <property type="entry name" value="ABC3_permease_C"/>
</dbReference>
<feature type="transmembrane region" description="Helical" evidence="7">
    <location>
        <begin position="21"/>
        <end position="45"/>
    </location>
</feature>
<proteinExistence type="inferred from homology"/>
<evidence type="ECO:0000313" key="11">
    <source>
        <dbReference type="Proteomes" id="UP000318307"/>
    </source>
</evidence>